<dbReference type="KEGG" id="btp:D805_1280"/>
<accession>M4RST8</accession>
<dbReference type="HOGENOM" id="CLU_3213061_0_0_11"/>
<gene>
    <name evidence="1" type="ORF">D805_1280</name>
</gene>
<name>M4RST8_9BIFI</name>
<keyword evidence="2" id="KW-1185">Reference proteome</keyword>
<evidence type="ECO:0000313" key="1">
    <source>
        <dbReference type="EMBL" id="AGH41547.1"/>
    </source>
</evidence>
<proteinExistence type="predicted"/>
<dbReference type="Proteomes" id="UP000011835">
    <property type="component" value="Chromosome"/>
</dbReference>
<dbReference type="AlphaFoldDB" id="M4RST8"/>
<reference evidence="1 2" key="1">
    <citation type="journal article" date="2013" name="Genome Announc.">
        <title>Complete Genome Sequence of the Probiotic Bifidobacterium thermophilum Strain RBL67.</title>
        <authorList>
            <person name="Jans C."/>
            <person name="Lacroix C."/>
            <person name="Follador R."/>
            <person name="Stevens M.J."/>
        </authorList>
    </citation>
    <scope>NUCLEOTIDE SEQUENCE [LARGE SCALE GENOMIC DNA]</scope>
    <source>
        <strain evidence="1 2">RBL67</strain>
    </source>
</reference>
<protein>
    <submittedName>
        <fullName evidence="1">Uncharacterized protein</fullName>
    </submittedName>
</protein>
<organism evidence="1 2">
    <name type="scientific">Bifidobacterium thermophilum RBL67</name>
    <dbReference type="NCBI Taxonomy" id="1254439"/>
    <lineage>
        <taxon>Bacteria</taxon>
        <taxon>Bacillati</taxon>
        <taxon>Actinomycetota</taxon>
        <taxon>Actinomycetes</taxon>
        <taxon>Bifidobacteriales</taxon>
        <taxon>Bifidobacteriaceae</taxon>
        <taxon>Bifidobacterium</taxon>
    </lineage>
</organism>
<sequence>MQDVTVASAVLFILPDGMGTAPANRKMWSKDAFSYRNPQEIKEK</sequence>
<dbReference type="EMBL" id="CP004346">
    <property type="protein sequence ID" value="AGH41547.1"/>
    <property type="molecule type" value="Genomic_DNA"/>
</dbReference>
<evidence type="ECO:0000313" key="2">
    <source>
        <dbReference type="Proteomes" id="UP000011835"/>
    </source>
</evidence>
<dbReference type="PATRIC" id="fig|1254439.12.peg.1273"/>